<name>A0A497EY17_9CREN</name>
<dbReference type="GO" id="GO:0042742">
    <property type="term" value="P:defense response to bacterium"/>
    <property type="evidence" value="ECO:0007669"/>
    <property type="project" value="UniProtKB-KW"/>
</dbReference>
<evidence type="ECO:0000313" key="5">
    <source>
        <dbReference type="Proteomes" id="UP000269499"/>
    </source>
</evidence>
<dbReference type="Pfam" id="PF00959">
    <property type="entry name" value="Phage_lysozyme"/>
    <property type="match status" value="1"/>
</dbReference>
<dbReference type="InterPro" id="IPR023347">
    <property type="entry name" value="Lysozyme_dom_sf"/>
</dbReference>
<dbReference type="InterPro" id="IPR002196">
    <property type="entry name" value="Glyco_hydro_24"/>
</dbReference>
<dbReference type="CDD" id="cd00737">
    <property type="entry name" value="lyz_endolysin_autolysin"/>
    <property type="match status" value="1"/>
</dbReference>
<accession>A0A497EY17</accession>
<evidence type="ECO:0000256" key="3">
    <source>
        <dbReference type="ARBA" id="ARBA00023200"/>
    </source>
</evidence>
<dbReference type="SUPFAM" id="SSF53955">
    <property type="entry name" value="Lysozyme-like"/>
    <property type="match status" value="1"/>
</dbReference>
<evidence type="ECO:0000313" key="4">
    <source>
        <dbReference type="EMBL" id="RLE52076.1"/>
    </source>
</evidence>
<dbReference type="GO" id="GO:0016998">
    <property type="term" value="P:cell wall macromolecule catabolic process"/>
    <property type="evidence" value="ECO:0007669"/>
    <property type="project" value="InterPro"/>
</dbReference>
<dbReference type="InterPro" id="IPR023346">
    <property type="entry name" value="Lysozyme-like_dom_sf"/>
</dbReference>
<gene>
    <name evidence="4" type="ORF">DRJ26_05080</name>
</gene>
<dbReference type="GO" id="GO:0031640">
    <property type="term" value="P:killing of cells of another organism"/>
    <property type="evidence" value="ECO:0007669"/>
    <property type="project" value="UniProtKB-KW"/>
</dbReference>
<dbReference type="InterPro" id="IPR033907">
    <property type="entry name" value="Endolysin_autolysin"/>
</dbReference>
<comment type="caution">
    <text evidence="4">The sequence shown here is derived from an EMBL/GenBank/DDBJ whole genome shotgun (WGS) entry which is preliminary data.</text>
</comment>
<dbReference type="Proteomes" id="UP000269499">
    <property type="component" value="Unassembled WGS sequence"/>
</dbReference>
<sequence>MITKELRKHVEQSEGLRLKLYKCTSGRLTIGYGHNIDDNGITLTIAKDMLEEDLQEAERSLFAAFPAYQMLSQPRIDALIDLTFNIGITKFKRFGYLHKALAMQDFETAAAELMDSKYARQVGNRAKINRDLILTGKR</sequence>
<dbReference type="InterPro" id="IPR052619">
    <property type="entry name" value="Phage_lysozyme-like"/>
</dbReference>
<keyword evidence="1" id="KW-0929">Antimicrobial</keyword>
<evidence type="ECO:0000256" key="2">
    <source>
        <dbReference type="ARBA" id="ARBA00022638"/>
    </source>
</evidence>
<organism evidence="4 5">
    <name type="scientific">Thermoproteota archaeon</name>
    <dbReference type="NCBI Taxonomy" id="2056631"/>
    <lineage>
        <taxon>Archaea</taxon>
        <taxon>Thermoproteota</taxon>
    </lineage>
</organism>
<dbReference type="PANTHER" id="PTHR37406:SF1">
    <property type="entry name" value="T4-TYPE LYSOZYME 1-RELATED"/>
    <property type="match status" value="1"/>
</dbReference>
<proteinExistence type="predicted"/>
<dbReference type="PANTHER" id="PTHR37406">
    <property type="entry name" value="T4-TYPE LYSOZYME 1-RELATED"/>
    <property type="match status" value="1"/>
</dbReference>
<evidence type="ECO:0000256" key="1">
    <source>
        <dbReference type="ARBA" id="ARBA00022529"/>
    </source>
</evidence>
<dbReference type="GO" id="GO:0003796">
    <property type="term" value="F:lysozyme activity"/>
    <property type="evidence" value="ECO:0007669"/>
    <property type="project" value="InterPro"/>
</dbReference>
<protein>
    <submittedName>
        <fullName evidence="4">Lysozyme</fullName>
    </submittedName>
</protein>
<dbReference type="GO" id="GO:0009253">
    <property type="term" value="P:peptidoglycan catabolic process"/>
    <property type="evidence" value="ECO:0007669"/>
    <property type="project" value="InterPro"/>
</dbReference>
<keyword evidence="3" id="KW-1035">Host cytoplasm</keyword>
<reference evidence="4 5" key="1">
    <citation type="submission" date="2018-06" db="EMBL/GenBank/DDBJ databases">
        <title>Extensive metabolic versatility and redundancy in microbially diverse, dynamic hydrothermal sediments.</title>
        <authorList>
            <person name="Dombrowski N."/>
            <person name="Teske A."/>
            <person name="Baker B.J."/>
        </authorList>
    </citation>
    <scope>NUCLEOTIDE SEQUENCE [LARGE SCALE GENOMIC DNA]</scope>
    <source>
        <strain evidence="4">B20_G2</strain>
    </source>
</reference>
<dbReference type="AlphaFoldDB" id="A0A497EY17"/>
<dbReference type="EMBL" id="QMRA01000134">
    <property type="protein sequence ID" value="RLE52076.1"/>
    <property type="molecule type" value="Genomic_DNA"/>
</dbReference>
<keyword evidence="2" id="KW-0081">Bacteriolytic enzyme</keyword>
<dbReference type="Gene3D" id="1.10.530.40">
    <property type="match status" value="1"/>
</dbReference>